<dbReference type="EMBL" id="HACG01051132">
    <property type="protein sequence ID" value="CEK98003.1"/>
    <property type="molecule type" value="Transcribed_RNA"/>
</dbReference>
<organism evidence="2">
    <name type="scientific">Arion vulgaris</name>
    <dbReference type="NCBI Taxonomy" id="1028688"/>
    <lineage>
        <taxon>Eukaryota</taxon>
        <taxon>Metazoa</taxon>
        <taxon>Spiralia</taxon>
        <taxon>Lophotrochozoa</taxon>
        <taxon>Mollusca</taxon>
        <taxon>Gastropoda</taxon>
        <taxon>Heterobranchia</taxon>
        <taxon>Euthyneura</taxon>
        <taxon>Panpulmonata</taxon>
        <taxon>Eupulmonata</taxon>
        <taxon>Stylommatophora</taxon>
        <taxon>Helicina</taxon>
        <taxon>Arionoidea</taxon>
        <taxon>Arionidae</taxon>
        <taxon>Arion</taxon>
    </lineage>
</organism>
<gene>
    <name evidence="2" type="primary">ORF217494</name>
</gene>
<evidence type="ECO:0000256" key="1">
    <source>
        <dbReference type="SAM" id="MobiDB-lite"/>
    </source>
</evidence>
<protein>
    <submittedName>
        <fullName evidence="2">Uncharacterized protein</fullName>
    </submittedName>
</protein>
<reference evidence="2" key="1">
    <citation type="submission" date="2014-12" db="EMBL/GenBank/DDBJ databases">
        <title>Insight into the proteome of Arion vulgaris.</title>
        <authorList>
            <person name="Aradska J."/>
            <person name="Bulat T."/>
            <person name="Smidak R."/>
            <person name="Sarate P."/>
            <person name="Gangsoo J."/>
            <person name="Sialana F."/>
            <person name="Bilban M."/>
            <person name="Lubec G."/>
        </authorList>
    </citation>
    <scope>NUCLEOTIDE SEQUENCE</scope>
    <source>
        <tissue evidence="2">Skin</tissue>
    </source>
</reference>
<accession>A0A0B7BYG7</accession>
<evidence type="ECO:0000313" key="2">
    <source>
        <dbReference type="EMBL" id="CEK98003.1"/>
    </source>
</evidence>
<feature type="non-terminal residue" evidence="2">
    <location>
        <position position="1"/>
    </location>
</feature>
<sequence>SELTQVLNKYQNLTGAEKVSRSYPATPRRDPDLKSSSTLRAEHTSHTNTASWPNSPKRKEILQQSEAWKKIANLA</sequence>
<feature type="region of interest" description="Disordered" evidence="1">
    <location>
        <begin position="17"/>
        <end position="61"/>
    </location>
</feature>
<feature type="non-terminal residue" evidence="2">
    <location>
        <position position="75"/>
    </location>
</feature>
<dbReference type="AlphaFoldDB" id="A0A0B7BYG7"/>
<proteinExistence type="predicted"/>
<name>A0A0B7BYG7_9EUPU</name>